<dbReference type="SUPFAM" id="SSF54523">
    <property type="entry name" value="Pili subunits"/>
    <property type="match status" value="1"/>
</dbReference>
<dbReference type="Gene3D" id="2.150.10.10">
    <property type="entry name" value="Serralysin-like metalloprotease, C-terminal"/>
    <property type="match status" value="1"/>
</dbReference>
<comment type="subcellular location">
    <subcellularLocation>
        <location evidence="2">Cell outer membrane</location>
    </subcellularLocation>
    <subcellularLocation>
        <location evidence="1">Cell surface</location>
    </subcellularLocation>
</comment>
<evidence type="ECO:0000256" key="2">
    <source>
        <dbReference type="ARBA" id="ARBA00004442"/>
    </source>
</evidence>
<keyword evidence="10" id="KW-1185">Reference proteome</keyword>
<keyword evidence="6" id="KW-0472">Membrane</keyword>
<dbReference type="EMBL" id="CP029462">
    <property type="protein sequence ID" value="AXL22447.1"/>
    <property type="molecule type" value="Genomic_DNA"/>
</dbReference>
<keyword evidence="5" id="KW-0732">Signal</keyword>
<evidence type="ECO:0000256" key="5">
    <source>
        <dbReference type="ARBA" id="ARBA00022729"/>
    </source>
</evidence>
<accession>A0A346B2V4</accession>
<dbReference type="InterPro" id="IPR005594">
    <property type="entry name" value="YadA_C"/>
</dbReference>
<protein>
    <recommendedName>
        <fullName evidence="8">SLH domain-containing protein</fullName>
    </recommendedName>
</protein>
<gene>
    <name evidence="9" type="ORF">DKB62_12070</name>
</gene>
<dbReference type="InterPro" id="IPR045584">
    <property type="entry name" value="Pilin-like"/>
</dbReference>
<keyword evidence="7" id="KW-0998">Cell outer membrane</keyword>
<keyword evidence="3" id="KW-1134">Transmembrane beta strand</keyword>
<evidence type="ECO:0000256" key="6">
    <source>
        <dbReference type="ARBA" id="ARBA00023136"/>
    </source>
</evidence>
<dbReference type="KEGG" id="meg:DKB62_12070"/>
<proteinExistence type="predicted"/>
<feature type="domain" description="SLH" evidence="8">
    <location>
        <begin position="657"/>
        <end position="720"/>
    </location>
</feature>
<evidence type="ECO:0000259" key="8">
    <source>
        <dbReference type="PROSITE" id="PS51272"/>
    </source>
</evidence>
<sequence>MTWTPTTVDYSQSNKAATEAQLKAVADSDGYVTSATLNGSTLTLGRNQNLGDVTVDLGTLTEGLSGTDYQLIANPTEGSDGKYTVADGKVELTVQNGDNTEDRNTVTIDGIASTADVAKATSTVTGDTNVNVTPDTTAEDGHTEYKVSLEDDIYLGGSQTADSNNLFLDGTNGSIYAGSSSGERVVINGADRTISGLSNMTWTPTTVDYSTSNKAATEAQLSQAISNATSEMTASDQHLVANPDGGNYAVNKETGDVTLKVQYKDEQGNTKYHDVTIEDVASKANLDALESIVGDGNYIKPGETGNVVNNDMNVTEAIGALDGAIANAAANANKHSSVHGGSNISVTEGTNPDFEGGKDYVVSLNDHITLGDKEQGTYVDVNGEDGTVTASGNISAGSFKTDNITINGIGADGKHTGTITGLSNTTWNKDVADAIAANANGEAGTAATQGQLQQAMSTTVQYDTKDGSVDKGSITFEGENGTTLKNVAAGEVSATSTQAVNGSQLWQTNQAVINNSQNIQMLSNSVNKLDNRIDRVGAGAAALAALHPLDFDPDAKWDFAAGYGNYRGANAVAVGAYYRPNEDVMFSVGGSMGGGENMVNAGVSLKIGAGSSNVTTSRVAMAKEIKSMRDIVAKQDAQIQKLTAMVNALVGVQTETDSSMFPDVPENHWAYEAVEAMAKSGLVKGYPDGEFKGDRTMTRYEFAQIVYNAIQAGAEVDARLVEEFKPELQFFHIATVAKDKDGNPTIERVRAN</sequence>
<evidence type="ECO:0000313" key="10">
    <source>
        <dbReference type="Proteomes" id="UP000254337"/>
    </source>
</evidence>
<dbReference type="Proteomes" id="UP000254337">
    <property type="component" value="Chromosome"/>
</dbReference>
<dbReference type="AlphaFoldDB" id="A0A346B2V4"/>
<name>A0A346B2V4_9FIRM</name>
<dbReference type="Pfam" id="PF00395">
    <property type="entry name" value="SLH"/>
    <property type="match status" value="1"/>
</dbReference>
<organism evidence="9 10">
    <name type="scientific">Megasphaera stantonii</name>
    <dbReference type="NCBI Taxonomy" id="2144175"/>
    <lineage>
        <taxon>Bacteria</taxon>
        <taxon>Bacillati</taxon>
        <taxon>Bacillota</taxon>
        <taxon>Negativicutes</taxon>
        <taxon>Veillonellales</taxon>
        <taxon>Veillonellaceae</taxon>
        <taxon>Megasphaera</taxon>
    </lineage>
</organism>
<dbReference type="InterPro" id="IPR011049">
    <property type="entry name" value="Serralysin-like_metalloprot_C"/>
</dbReference>
<evidence type="ECO:0000256" key="7">
    <source>
        <dbReference type="ARBA" id="ARBA00023237"/>
    </source>
</evidence>
<dbReference type="OrthoDB" id="2216692at2"/>
<evidence type="ECO:0000256" key="4">
    <source>
        <dbReference type="ARBA" id="ARBA00022692"/>
    </source>
</evidence>
<dbReference type="InterPro" id="IPR051465">
    <property type="entry name" value="Cell_Envelope_Struct_Comp"/>
</dbReference>
<dbReference type="InterPro" id="IPR001119">
    <property type="entry name" value="SLH_dom"/>
</dbReference>
<dbReference type="Gene3D" id="3.30.1300.30">
    <property type="entry name" value="GSPII I/J protein-like"/>
    <property type="match status" value="1"/>
</dbReference>
<evidence type="ECO:0000256" key="3">
    <source>
        <dbReference type="ARBA" id="ARBA00022452"/>
    </source>
</evidence>
<dbReference type="GO" id="GO:0009279">
    <property type="term" value="C:cell outer membrane"/>
    <property type="evidence" value="ECO:0007669"/>
    <property type="project" value="UniProtKB-SubCell"/>
</dbReference>
<dbReference type="PROSITE" id="PS51272">
    <property type="entry name" value="SLH"/>
    <property type="match status" value="1"/>
</dbReference>
<dbReference type="Pfam" id="PF03895">
    <property type="entry name" value="YadA_anchor"/>
    <property type="match status" value="1"/>
</dbReference>
<reference evidence="9 10" key="1">
    <citation type="submission" date="2018-05" db="EMBL/GenBank/DDBJ databases">
        <title>Complete genome sequence of Megasphaera sp. AJH120T, isolated from the ceca of a chicken.</title>
        <authorList>
            <person name="Maki J."/>
            <person name="Looft T."/>
        </authorList>
    </citation>
    <scope>NUCLEOTIDE SEQUENCE [LARGE SCALE GENOMIC DNA]</scope>
    <source>
        <strain evidence="9 10">AJH120</strain>
    </source>
</reference>
<dbReference type="PANTHER" id="PTHR43308">
    <property type="entry name" value="OUTER MEMBRANE PROTEIN ALPHA-RELATED"/>
    <property type="match status" value="1"/>
</dbReference>
<keyword evidence="4" id="KW-0812">Transmembrane</keyword>
<evidence type="ECO:0000313" key="9">
    <source>
        <dbReference type="EMBL" id="AXL22447.1"/>
    </source>
</evidence>
<evidence type="ECO:0000256" key="1">
    <source>
        <dbReference type="ARBA" id="ARBA00004241"/>
    </source>
</evidence>
<dbReference type="GO" id="GO:0009986">
    <property type="term" value="C:cell surface"/>
    <property type="evidence" value="ECO:0007669"/>
    <property type="project" value="UniProtKB-SubCell"/>
</dbReference>